<evidence type="ECO:0000256" key="2">
    <source>
        <dbReference type="SAM" id="MobiDB-lite"/>
    </source>
</evidence>
<feature type="domain" description="RING-type" evidence="3">
    <location>
        <begin position="270"/>
        <end position="330"/>
    </location>
</feature>
<dbReference type="PANTHER" id="PTHR31150:SF26">
    <property type="entry name" value="RING-TYPE DOMAIN-CONTAINING PROTEIN"/>
    <property type="match status" value="1"/>
</dbReference>
<keyword evidence="5" id="KW-1185">Reference proteome</keyword>
<comment type="caution">
    <text evidence="4">The sequence shown here is derived from an EMBL/GenBank/DDBJ whole genome shotgun (WGS) entry which is preliminary data.</text>
</comment>
<keyword evidence="4" id="KW-0687">Ribonucleoprotein</keyword>
<keyword evidence="4" id="KW-0689">Ribosomal protein</keyword>
<evidence type="ECO:0000259" key="3">
    <source>
        <dbReference type="PROSITE" id="PS50089"/>
    </source>
</evidence>
<dbReference type="SMART" id="SM00184">
    <property type="entry name" value="RING"/>
    <property type="match status" value="1"/>
</dbReference>
<dbReference type="AlphaFoldDB" id="A0AAD8H301"/>
<dbReference type="EMBL" id="JAUIZM010000010">
    <property type="protein sequence ID" value="KAK1358586.1"/>
    <property type="molecule type" value="Genomic_DNA"/>
</dbReference>
<keyword evidence="1" id="KW-0862">Zinc</keyword>
<keyword evidence="1" id="KW-0863">Zinc-finger</keyword>
<gene>
    <name evidence="4" type="ORF">POM88_043060</name>
</gene>
<dbReference type="PANTHER" id="PTHR31150">
    <property type="entry name" value="EXPRESSED PROTEIN"/>
    <property type="match status" value="1"/>
</dbReference>
<protein>
    <submittedName>
        <fullName evidence="4">60S ribosomal protein L44</fullName>
    </submittedName>
</protein>
<accession>A0AAD8H301</accession>
<dbReference type="Gene3D" id="3.30.40.10">
    <property type="entry name" value="Zinc/RING finger domain, C3HC4 (zinc finger)"/>
    <property type="match status" value="1"/>
</dbReference>
<sequence>MGAACCVAAKDRTATSRSGSEVIQRNVRYSPSWSFRWDNRRRVAGEEMSLNSLSDGINRNDGFDIKSRTTVGSAYVSEEGSPLDSFRSYTWQKSPIREGDTGLLCVPPSDPLNSRDSTEVKEFTAISDPSPTKTSPSTRSISSLQTSPLSYQNHFHPASSTPSRRPRRSPGHQLLRQVSDNRIPGFRSPSFSISEEGSTFGLPAWSNETIGGSQGGSSDNWFIPGFPELMAASRSDRWSFNSESLGITRSKLTRSSGRSFSSSSGDVTTCGVCSRLITEKSSWARQSIIGINEVAVVAVLVCGHVYHVECLENMTPSEISKYDPPCPVCTLGEKETLKLSEKALRSEISLVHLKTKISKITKKKVADSDLSGDPTLFNRQKSCGLSSSSKTSASSTHFLKRHFSFGLKGTKTFSEGHTSRKKGFFWAKSSKQRASP</sequence>
<evidence type="ECO:0000313" key="5">
    <source>
        <dbReference type="Proteomes" id="UP001237642"/>
    </source>
</evidence>
<dbReference type="InterPro" id="IPR001841">
    <property type="entry name" value="Znf_RING"/>
</dbReference>
<dbReference type="GO" id="GO:0005840">
    <property type="term" value="C:ribosome"/>
    <property type="evidence" value="ECO:0007669"/>
    <property type="project" value="UniProtKB-KW"/>
</dbReference>
<evidence type="ECO:0000256" key="1">
    <source>
        <dbReference type="PROSITE-ProRule" id="PRU00175"/>
    </source>
</evidence>
<keyword evidence="1" id="KW-0479">Metal-binding</keyword>
<feature type="region of interest" description="Disordered" evidence="2">
    <location>
        <begin position="100"/>
        <end position="180"/>
    </location>
</feature>
<dbReference type="Proteomes" id="UP001237642">
    <property type="component" value="Unassembled WGS sequence"/>
</dbReference>
<proteinExistence type="predicted"/>
<reference evidence="4" key="2">
    <citation type="submission" date="2023-05" db="EMBL/GenBank/DDBJ databases">
        <authorList>
            <person name="Schelkunov M.I."/>
        </authorList>
    </citation>
    <scope>NUCLEOTIDE SEQUENCE</scope>
    <source>
        <strain evidence="4">Hsosn_3</strain>
        <tissue evidence="4">Leaf</tissue>
    </source>
</reference>
<name>A0AAD8H301_9APIA</name>
<dbReference type="PROSITE" id="PS50089">
    <property type="entry name" value="ZF_RING_2"/>
    <property type="match status" value="1"/>
</dbReference>
<organism evidence="4 5">
    <name type="scientific">Heracleum sosnowskyi</name>
    <dbReference type="NCBI Taxonomy" id="360622"/>
    <lineage>
        <taxon>Eukaryota</taxon>
        <taxon>Viridiplantae</taxon>
        <taxon>Streptophyta</taxon>
        <taxon>Embryophyta</taxon>
        <taxon>Tracheophyta</taxon>
        <taxon>Spermatophyta</taxon>
        <taxon>Magnoliopsida</taxon>
        <taxon>eudicotyledons</taxon>
        <taxon>Gunneridae</taxon>
        <taxon>Pentapetalae</taxon>
        <taxon>asterids</taxon>
        <taxon>campanulids</taxon>
        <taxon>Apiales</taxon>
        <taxon>Apiaceae</taxon>
        <taxon>Apioideae</taxon>
        <taxon>apioid superclade</taxon>
        <taxon>Tordylieae</taxon>
        <taxon>Tordyliinae</taxon>
        <taxon>Heracleum</taxon>
    </lineage>
</organism>
<reference evidence="4" key="1">
    <citation type="submission" date="2023-02" db="EMBL/GenBank/DDBJ databases">
        <title>Genome of toxic invasive species Heracleum sosnowskyi carries increased number of genes despite the absence of recent whole-genome duplications.</title>
        <authorList>
            <person name="Schelkunov M."/>
            <person name="Shtratnikova V."/>
            <person name="Makarenko M."/>
            <person name="Klepikova A."/>
            <person name="Omelchenko D."/>
            <person name="Novikova G."/>
            <person name="Obukhova E."/>
            <person name="Bogdanov V."/>
            <person name="Penin A."/>
            <person name="Logacheva M."/>
        </authorList>
    </citation>
    <scope>NUCLEOTIDE SEQUENCE</scope>
    <source>
        <strain evidence="4">Hsosn_3</strain>
        <tissue evidence="4">Leaf</tissue>
    </source>
</reference>
<dbReference type="GO" id="GO:0008270">
    <property type="term" value="F:zinc ion binding"/>
    <property type="evidence" value="ECO:0007669"/>
    <property type="project" value="UniProtKB-KW"/>
</dbReference>
<dbReference type="SUPFAM" id="SSF57850">
    <property type="entry name" value="RING/U-box"/>
    <property type="match status" value="1"/>
</dbReference>
<feature type="compositionally biased region" description="Low complexity" evidence="2">
    <location>
        <begin position="127"/>
        <end position="148"/>
    </location>
</feature>
<dbReference type="InterPro" id="IPR013083">
    <property type="entry name" value="Znf_RING/FYVE/PHD"/>
</dbReference>
<evidence type="ECO:0000313" key="4">
    <source>
        <dbReference type="EMBL" id="KAK1358586.1"/>
    </source>
</evidence>